<reference evidence="6 7" key="1">
    <citation type="submission" date="2018-04" db="EMBL/GenBank/DDBJ databases">
        <title>Genomic Encyclopedia of Type Strains, Phase IV (KMG-IV): sequencing the most valuable type-strain genomes for metagenomic binning, comparative biology and taxonomic classification.</title>
        <authorList>
            <person name="Goeker M."/>
        </authorList>
    </citation>
    <scope>NUCLEOTIDE SEQUENCE [LARGE SCALE GENOMIC DNA]</scope>
    <source>
        <strain evidence="6 7">DSM 14823</strain>
    </source>
</reference>
<dbReference type="Pfam" id="PF00550">
    <property type="entry name" value="PP-binding"/>
    <property type="match status" value="1"/>
</dbReference>
<dbReference type="SUPFAM" id="SSF47336">
    <property type="entry name" value="ACP-like"/>
    <property type="match status" value="1"/>
</dbReference>
<dbReference type="HAMAP" id="MF_01217">
    <property type="entry name" value="Acyl_carrier"/>
    <property type="match status" value="1"/>
</dbReference>
<reference evidence="5 8" key="2">
    <citation type="submission" date="2020-04" db="EMBL/GenBank/DDBJ databases">
        <authorList>
            <person name="Hitch T.C.A."/>
            <person name="Wylensek D."/>
            <person name="Clavel T."/>
        </authorList>
    </citation>
    <scope>NUCLEOTIDE SEQUENCE [LARGE SCALE GENOMIC DNA]</scope>
    <source>
        <strain evidence="5 8">COR2-253-APC-1A</strain>
    </source>
</reference>
<dbReference type="GO" id="GO:0005737">
    <property type="term" value="C:cytoplasm"/>
    <property type="evidence" value="ECO:0007669"/>
    <property type="project" value="UniProtKB-SubCell"/>
</dbReference>
<evidence type="ECO:0000256" key="1">
    <source>
        <dbReference type="ARBA" id="ARBA00022450"/>
    </source>
</evidence>
<dbReference type="EMBL" id="JABAEW010000013">
    <property type="protein sequence ID" value="NMD86668.1"/>
    <property type="molecule type" value="Genomic_DNA"/>
</dbReference>
<keyword evidence="3" id="KW-0443">Lipid metabolism</keyword>
<keyword evidence="1 3" id="KW-0596">Phosphopantetheine</keyword>
<feature type="domain" description="Carrier" evidence="4">
    <location>
        <begin position="1"/>
        <end position="80"/>
    </location>
</feature>
<evidence type="ECO:0000313" key="5">
    <source>
        <dbReference type="EMBL" id="NMD86668.1"/>
    </source>
</evidence>
<dbReference type="PROSITE" id="PS50075">
    <property type="entry name" value="CARRIER"/>
    <property type="match status" value="1"/>
</dbReference>
<dbReference type="OrthoDB" id="3392378at2"/>
<dbReference type="InterPro" id="IPR009081">
    <property type="entry name" value="PP-bd_ACP"/>
</dbReference>
<evidence type="ECO:0000256" key="2">
    <source>
        <dbReference type="ARBA" id="ARBA00022553"/>
    </source>
</evidence>
<keyword evidence="3" id="KW-0444">Lipid biosynthesis</keyword>
<accession>A0A2U1B0E1</accession>
<proteinExistence type="inferred from homology"/>
<comment type="similarity">
    <text evidence="3">Belongs to the acyl carrier protein (ACP) family.</text>
</comment>
<dbReference type="GO" id="GO:0000036">
    <property type="term" value="F:acyl carrier activity"/>
    <property type="evidence" value="ECO:0007669"/>
    <property type="project" value="UniProtKB-UniRule"/>
</dbReference>
<comment type="subcellular location">
    <subcellularLocation>
        <location evidence="3">Cytoplasm</location>
    </subcellularLocation>
</comment>
<dbReference type="InterPro" id="IPR003231">
    <property type="entry name" value="ACP"/>
</dbReference>
<evidence type="ECO:0000313" key="7">
    <source>
        <dbReference type="Proteomes" id="UP000245959"/>
    </source>
</evidence>
<gene>
    <name evidence="3" type="primary">acpP</name>
    <name evidence="6" type="ORF">C8D82_11248</name>
    <name evidence="5" type="ORF">HF882_08745</name>
</gene>
<comment type="PTM">
    <text evidence="3">4'-phosphopantetheine is transferred from CoA to a specific serine of apo-ACP by AcpS. This modification is essential for activity because fatty acids are bound in thioester linkage to the sulfhydryl of the prosthetic group.</text>
</comment>
<keyword evidence="3" id="KW-0275">Fatty acid biosynthesis</keyword>
<keyword evidence="3" id="KW-0963">Cytoplasm</keyword>
<dbReference type="GeneID" id="78295198"/>
<sequence length="92" mass="10657">MTREEIIAEINSIFVEQFELDPAELTAEKKIFDDLGLDSLDIVDLMIGLQRKFGIPLRQNEEIRKIVTLGDVYEFFVKLAKERPEFAANLKK</sequence>
<keyword evidence="7" id="KW-1185">Reference proteome</keyword>
<comment type="pathway">
    <text evidence="3">Lipid metabolism; fatty acid biosynthesis.</text>
</comment>
<keyword evidence="2 3" id="KW-0597">Phosphoprotein</keyword>
<dbReference type="UniPathway" id="UPA00094"/>
<feature type="modified residue" description="O-(pantetheine 4'-phosphoryl)serine" evidence="3">
    <location>
        <position position="39"/>
    </location>
</feature>
<comment type="function">
    <text evidence="3">Carrier of the growing fatty acid chain in fatty acid biosynthesis.</text>
</comment>
<dbReference type="RefSeq" id="WP_116883891.1">
    <property type="nucleotide sequence ID" value="NZ_CABMMC010000069.1"/>
</dbReference>
<evidence type="ECO:0000313" key="6">
    <source>
        <dbReference type="EMBL" id="PVY42051.1"/>
    </source>
</evidence>
<evidence type="ECO:0000259" key="4">
    <source>
        <dbReference type="PROSITE" id="PS50075"/>
    </source>
</evidence>
<name>A0A2U1B0E1_9BACT</name>
<keyword evidence="3" id="KW-0276">Fatty acid metabolism</keyword>
<dbReference type="Proteomes" id="UP000245959">
    <property type="component" value="Unassembled WGS sequence"/>
</dbReference>
<comment type="caution">
    <text evidence="6">The sequence shown here is derived from an EMBL/GenBank/DDBJ whole genome shotgun (WGS) entry which is preliminary data.</text>
</comment>
<protein>
    <recommendedName>
        <fullName evidence="3">Acyl carrier protein</fullName>
        <shortName evidence="3">ACP</shortName>
    </recommendedName>
</protein>
<evidence type="ECO:0000256" key="3">
    <source>
        <dbReference type="HAMAP-Rule" id="MF_01217"/>
    </source>
</evidence>
<dbReference type="Gene3D" id="1.10.1200.10">
    <property type="entry name" value="ACP-like"/>
    <property type="match status" value="1"/>
</dbReference>
<organism evidence="6 7">
    <name type="scientific">Victivallis vadensis</name>
    <dbReference type="NCBI Taxonomy" id="172901"/>
    <lineage>
        <taxon>Bacteria</taxon>
        <taxon>Pseudomonadati</taxon>
        <taxon>Lentisphaerota</taxon>
        <taxon>Lentisphaeria</taxon>
        <taxon>Victivallales</taxon>
        <taxon>Victivallaceae</taxon>
        <taxon>Victivallis</taxon>
    </lineage>
</organism>
<evidence type="ECO:0000313" key="8">
    <source>
        <dbReference type="Proteomes" id="UP000576225"/>
    </source>
</evidence>
<dbReference type="AlphaFoldDB" id="A0A2U1B0E1"/>
<dbReference type="Proteomes" id="UP000576225">
    <property type="component" value="Unassembled WGS sequence"/>
</dbReference>
<dbReference type="InterPro" id="IPR036736">
    <property type="entry name" value="ACP-like_sf"/>
</dbReference>
<dbReference type="EMBL" id="QEKH01000012">
    <property type="protein sequence ID" value="PVY42051.1"/>
    <property type="molecule type" value="Genomic_DNA"/>
</dbReference>